<dbReference type="InterPro" id="IPR017972">
    <property type="entry name" value="Cyt_P450_CS"/>
</dbReference>
<evidence type="ECO:0000256" key="2">
    <source>
        <dbReference type="ARBA" id="ARBA00010617"/>
    </source>
</evidence>
<dbReference type="PRINTS" id="PR01239">
    <property type="entry name" value="EP450IICYP52"/>
</dbReference>
<organism evidence="9">
    <name type="scientific">Petromyces alliaceus</name>
    <name type="common">Aspergillus alliaceus</name>
    <dbReference type="NCBI Taxonomy" id="209559"/>
    <lineage>
        <taxon>Eukaryota</taxon>
        <taxon>Fungi</taxon>
        <taxon>Dikarya</taxon>
        <taxon>Ascomycota</taxon>
        <taxon>Pezizomycotina</taxon>
        <taxon>Eurotiomycetes</taxon>
        <taxon>Eurotiomycetidae</taxon>
        <taxon>Eurotiales</taxon>
        <taxon>Aspergillaceae</taxon>
        <taxon>Aspergillus</taxon>
        <taxon>Aspergillus subgen. Circumdati</taxon>
    </lineage>
</organism>
<keyword evidence="4 7" id="KW-0560">Oxidoreductase</keyword>
<dbReference type="OrthoDB" id="1470350at2759"/>
<feature type="signal peptide" evidence="8">
    <location>
        <begin position="1"/>
        <end position="15"/>
    </location>
</feature>
<comment type="cofactor">
    <cofactor evidence="1">
        <name>heme</name>
        <dbReference type="ChEBI" id="CHEBI:30413"/>
    </cofactor>
</comment>
<dbReference type="SUPFAM" id="SSF48264">
    <property type="entry name" value="Cytochrome P450"/>
    <property type="match status" value="1"/>
</dbReference>
<name>A0A5N7BVG5_PETAA</name>
<dbReference type="PANTHER" id="PTHR24287">
    <property type="entry name" value="P450, PUTATIVE (EUROFUNG)-RELATED"/>
    <property type="match status" value="1"/>
</dbReference>
<dbReference type="InterPro" id="IPR001128">
    <property type="entry name" value="Cyt_P450"/>
</dbReference>
<gene>
    <name evidence="9" type="ORF">BDV23DRAFT_176135</name>
</gene>
<accession>A0A5N7BVG5</accession>
<keyword evidence="8" id="KW-0732">Signal</keyword>
<proteinExistence type="inferred from homology"/>
<keyword evidence="3 7" id="KW-0479">Metal-binding</keyword>
<dbReference type="AlphaFoldDB" id="A0A5N7BVG5"/>
<dbReference type="GO" id="GO:0020037">
    <property type="term" value="F:heme binding"/>
    <property type="evidence" value="ECO:0007669"/>
    <property type="project" value="InterPro"/>
</dbReference>
<evidence type="ECO:0000256" key="8">
    <source>
        <dbReference type="SAM" id="SignalP"/>
    </source>
</evidence>
<dbReference type="EMBL" id="ML735331">
    <property type="protein sequence ID" value="KAE8385578.1"/>
    <property type="molecule type" value="Genomic_DNA"/>
</dbReference>
<evidence type="ECO:0000256" key="7">
    <source>
        <dbReference type="RuleBase" id="RU000461"/>
    </source>
</evidence>
<sequence>MFLLILYAFLTAVVARKLSAAISVYRYRKVHGLLLARPLNQKGDVIGFSLFRGMQKSAREGLSLQRHYENTQQHGPTISAVLLGKSFISTSDPENIKAVLATQFQDFNLGERNDAFAPFLGRGIFTEDGPEWERSRALIRPSLSKAQVAELPIIEQHVQNLLSRIPGDGSTVDLQQLFFNFTLDSATHSLLGQPVGFQLSPAGSEAERFSRAFDDAQAFLQVRAKLGPFRGLVRNKAFEVNCQLVHSAVDRYVSEALGRSARPRSEDGKPGSMRYDLLSELASTMTDGTQIRNELLNVLLAARDTTASLLSSVFFMLARHPRVWSRLQQEVVQLEGQRPTYDKLREMRYVRAVLNEALRLFPPVPTNIRCATCHTSLPRGGGVDGLQPVFVANGTIVHYSIWTMHRSTAIYGSDAEEYRPERWLQESDEAPLRPGWGFLPFSGGPRICLGQQKALTEAAYVVIRMLQTFATVQSRDQRPWREHMGLVLSSFHGVQVALRHVEG</sequence>
<evidence type="ECO:0000256" key="6">
    <source>
        <dbReference type="ARBA" id="ARBA00023033"/>
    </source>
</evidence>
<dbReference type="InterPro" id="IPR036396">
    <property type="entry name" value="Cyt_P450_sf"/>
</dbReference>
<feature type="chain" id="PRO_5024788105" evidence="8">
    <location>
        <begin position="16"/>
        <end position="503"/>
    </location>
</feature>
<keyword evidence="5 7" id="KW-0408">Iron</keyword>
<comment type="similarity">
    <text evidence="2 7">Belongs to the cytochrome P450 family.</text>
</comment>
<dbReference type="GO" id="GO:0016712">
    <property type="term" value="F:oxidoreductase activity, acting on paired donors, with incorporation or reduction of molecular oxygen, reduced flavin or flavoprotein as one donor, and incorporation of one atom of oxygen"/>
    <property type="evidence" value="ECO:0007669"/>
    <property type="project" value="InterPro"/>
</dbReference>
<dbReference type="PRINTS" id="PR00385">
    <property type="entry name" value="P450"/>
</dbReference>
<evidence type="ECO:0000256" key="5">
    <source>
        <dbReference type="ARBA" id="ARBA00023004"/>
    </source>
</evidence>
<dbReference type="Gene3D" id="1.10.630.10">
    <property type="entry name" value="Cytochrome P450"/>
    <property type="match status" value="1"/>
</dbReference>
<dbReference type="InterPro" id="IPR047146">
    <property type="entry name" value="Cyt_P450_E_CYP52_fungi"/>
</dbReference>
<dbReference type="PROSITE" id="PS00086">
    <property type="entry name" value="CYTOCHROME_P450"/>
    <property type="match status" value="1"/>
</dbReference>
<reference evidence="9" key="1">
    <citation type="submission" date="2019-04" db="EMBL/GenBank/DDBJ databases">
        <title>Friends and foes A comparative genomics studyof 23 Aspergillus species from section Flavi.</title>
        <authorList>
            <consortium name="DOE Joint Genome Institute"/>
            <person name="Kjaerbolling I."/>
            <person name="Vesth T."/>
            <person name="Frisvad J.C."/>
            <person name="Nybo J.L."/>
            <person name="Theobald S."/>
            <person name="Kildgaard S."/>
            <person name="Isbrandt T."/>
            <person name="Kuo A."/>
            <person name="Sato A."/>
            <person name="Lyhne E.K."/>
            <person name="Kogle M.E."/>
            <person name="Wiebenga A."/>
            <person name="Kun R.S."/>
            <person name="Lubbers R.J."/>
            <person name="Makela M.R."/>
            <person name="Barry K."/>
            <person name="Chovatia M."/>
            <person name="Clum A."/>
            <person name="Daum C."/>
            <person name="Haridas S."/>
            <person name="He G."/>
            <person name="LaButti K."/>
            <person name="Lipzen A."/>
            <person name="Mondo S."/>
            <person name="Riley R."/>
            <person name="Salamov A."/>
            <person name="Simmons B.A."/>
            <person name="Magnuson J.K."/>
            <person name="Henrissat B."/>
            <person name="Mortensen U.H."/>
            <person name="Larsen T.O."/>
            <person name="Devries R.P."/>
            <person name="Grigoriev I.V."/>
            <person name="Machida M."/>
            <person name="Baker S.E."/>
            <person name="Andersen M.R."/>
        </authorList>
    </citation>
    <scope>NUCLEOTIDE SEQUENCE [LARGE SCALE GENOMIC DNA]</scope>
    <source>
        <strain evidence="9">IBT 14317</strain>
    </source>
</reference>
<evidence type="ECO:0000256" key="1">
    <source>
        <dbReference type="ARBA" id="ARBA00001971"/>
    </source>
</evidence>
<evidence type="ECO:0000313" key="9">
    <source>
        <dbReference type="EMBL" id="KAE8385578.1"/>
    </source>
</evidence>
<dbReference type="PANTHER" id="PTHR24287:SF18">
    <property type="entry name" value="CYTOCHROME P450 MONOOXYGENASE APDE-RELATED"/>
    <property type="match status" value="1"/>
</dbReference>
<protein>
    <submittedName>
        <fullName evidence="9">Cytochrome P450</fullName>
    </submittedName>
</protein>
<dbReference type="Pfam" id="PF00067">
    <property type="entry name" value="p450"/>
    <property type="match status" value="1"/>
</dbReference>
<evidence type="ECO:0000256" key="4">
    <source>
        <dbReference type="ARBA" id="ARBA00023002"/>
    </source>
</evidence>
<dbReference type="InterPro" id="IPR002974">
    <property type="entry name" value="Cyt_P450_E_CYP52_ascomycetes"/>
</dbReference>
<keyword evidence="6 7" id="KW-0503">Monooxygenase</keyword>
<dbReference type="GO" id="GO:0005506">
    <property type="term" value="F:iron ion binding"/>
    <property type="evidence" value="ECO:0007669"/>
    <property type="project" value="InterPro"/>
</dbReference>
<dbReference type="Proteomes" id="UP000326877">
    <property type="component" value="Unassembled WGS sequence"/>
</dbReference>
<evidence type="ECO:0000256" key="3">
    <source>
        <dbReference type="ARBA" id="ARBA00022723"/>
    </source>
</evidence>
<dbReference type="CDD" id="cd11063">
    <property type="entry name" value="CYP52"/>
    <property type="match status" value="1"/>
</dbReference>
<keyword evidence="7" id="KW-0349">Heme</keyword>